<gene>
    <name evidence="2" type="primary">manZ</name>
    <name evidence="2" type="ORF">MOMUL_02010</name>
</gene>
<keyword evidence="1" id="KW-0812">Transmembrane</keyword>
<dbReference type="GO" id="GO:0005886">
    <property type="term" value="C:plasma membrane"/>
    <property type="evidence" value="ECO:0007669"/>
    <property type="project" value="TreeGrafter"/>
</dbReference>
<dbReference type="InterPro" id="IPR050303">
    <property type="entry name" value="GatZ_KbaZ_carbometab"/>
</dbReference>
<keyword evidence="1" id="KW-1133">Transmembrane helix</keyword>
<keyword evidence="3" id="KW-1185">Reference proteome</keyword>
<dbReference type="PANTHER" id="PTHR32502">
    <property type="entry name" value="N-ACETYLGALACTOSAMINE PERMEASE II COMPONENT-RELATED"/>
    <property type="match status" value="1"/>
</dbReference>
<dbReference type="AlphaFoldDB" id="A0A151B102"/>
<comment type="caution">
    <text evidence="2">The sequence shown here is derived from an EMBL/GenBank/DDBJ whole genome shotgun (WGS) entry which is preliminary data.</text>
</comment>
<dbReference type="RefSeq" id="WP_062280394.1">
    <property type="nucleotide sequence ID" value="NZ_LTBC01000001.1"/>
</dbReference>
<reference evidence="2 3" key="1">
    <citation type="submission" date="2016-02" db="EMBL/GenBank/DDBJ databases">
        <title>Genome sequence of Moorella mulderi DSM 14980.</title>
        <authorList>
            <person name="Poehlein A."/>
            <person name="Daniel R."/>
        </authorList>
    </citation>
    <scope>NUCLEOTIDE SEQUENCE [LARGE SCALE GENOMIC DNA]</scope>
    <source>
        <strain evidence="2 3">DSM 14980</strain>
    </source>
</reference>
<feature type="transmembrane region" description="Helical" evidence="1">
    <location>
        <begin position="233"/>
        <end position="250"/>
    </location>
</feature>
<sequence>MQEQPAKAVPEITKKDLRAVTLRWLFFNTSAFNWERMQHIAFAWSLLPVLKKLYPGREELGAALKRHMVFFNTEMTIGSPIIGAIAAIERQKAAGEEIADETINAIKSGLMGPFAAIGDSLWASAVNAILLSFAMSMALQGNILGPVIYAIAWIALTWYMMSTGINLGYRLGVDVLDSEFLTPQTIERVTRSLNILGLVVVGALSATFVSLSTPIQWTLQQKATTLQSILDGMMPKFLPLLWVGLVWYLHQFRNWSIMKLLGFTIVVGFVGSLLKIF</sequence>
<dbReference type="PROSITE" id="PS51108">
    <property type="entry name" value="PTS_EIID"/>
    <property type="match status" value="1"/>
</dbReference>
<dbReference type="GO" id="GO:0009401">
    <property type="term" value="P:phosphoenolpyruvate-dependent sugar phosphotransferase system"/>
    <property type="evidence" value="ECO:0007669"/>
    <property type="project" value="InterPro"/>
</dbReference>
<dbReference type="Proteomes" id="UP000075670">
    <property type="component" value="Unassembled WGS sequence"/>
</dbReference>
<evidence type="ECO:0000313" key="2">
    <source>
        <dbReference type="EMBL" id="KYH33500.1"/>
    </source>
</evidence>
<evidence type="ECO:0000256" key="1">
    <source>
        <dbReference type="SAM" id="Phobius"/>
    </source>
</evidence>
<dbReference type="InterPro" id="IPR004704">
    <property type="entry name" value="PTS_IID_man"/>
</dbReference>
<organism evidence="2 3">
    <name type="scientific">Moorella mulderi DSM 14980</name>
    <dbReference type="NCBI Taxonomy" id="1122241"/>
    <lineage>
        <taxon>Bacteria</taxon>
        <taxon>Bacillati</taxon>
        <taxon>Bacillota</taxon>
        <taxon>Clostridia</taxon>
        <taxon>Neomoorellales</taxon>
        <taxon>Neomoorellaceae</taxon>
        <taxon>Neomoorella</taxon>
    </lineage>
</organism>
<feature type="transmembrane region" description="Helical" evidence="1">
    <location>
        <begin position="193"/>
        <end position="213"/>
    </location>
</feature>
<dbReference type="Pfam" id="PF03613">
    <property type="entry name" value="EIID-AGA"/>
    <property type="match status" value="1"/>
</dbReference>
<dbReference type="PATRIC" id="fig|1122241.3.peg.221"/>
<dbReference type="PANTHER" id="PTHR32502:SF23">
    <property type="entry name" value="TRANSPORT PROTEIN, PTS SYSTEM"/>
    <property type="match status" value="1"/>
</dbReference>
<feature type="transmembrane region" description="Helical" evidence="1">
    <location>
        <begin position="257"/>
        <end position="276"/>
    </location>
</feature>
<protein>
    <submittedName>
        <fullName evidence="2">Mannose permease IID component</fullName>
    </submittedName>
</protein>
<proteinExistence type="predicted"/>
<dbReference type="OrthoDB" id="9795582at2"/>
<accession>A0A151B102</accession>
<evidence type="ECO:0000313" key="3">
    <source>
        <dbReference type="Proteomes" id="UP000075670"/>
    </source>
</evidence>
<dbReference type="EMBL" id="LTBC01000001">
    <property type="protein sequence ID" value="KYH33500.1"/>
    <property type="molecule type" value="Genomic_DNA"/>
</dbReference>
<feature type="transmembrane region" description="Helical" evidence="1">
    <location>
        <begin position="143"/>
        <end position="161"/>
    </location>
</feature>
<name>A0A151B102_9FIRM</name>
<keyword evidence="1" id="KW-0472">Membrane</keyword>